<feature type="region of interest" description="Disordered" evidence="5">
    <location>
        <begin position="924"/>
        <end position="946"/>
    </location>
</feature>
<dbReference type="GO" id="GO:0004386">
    <property type="term" value="F:helicase activity"/>
    <property type="evidence" value="ECO:0007669"/>
    <property type="project" value="UniProtKB-KW"/>
</dbReference>
<dbReference type="Pfam" id="PF08482">
    <property type="entry name" value="HrpB_C"/>
    <property type="match status" value="1"/>
</dbReference>
<dbReference type="InterPro" id="IPR014001">
    <property type="entry name" value="Helicase_ATP-bd"/>
</dbReference>
<dbReference type="Proteomes" id="UP000199614">
    <property type="component" value="Unassembled WGS sequence"/>
</dbReference>
<dbReference type="PROSITE" id="PS00690">
    <property type="entry name" value="DEAH_ATP_HELICASE"/>
    <property type="match status" value="1"/>
</dbReference>
<accession>A0A1I5DYW3</accession>
<gene>
    <name evidence="8" type="ORF">SAMN05216207_102824</name>
</gene>
<evidence type="ECO:0000259" key="7">
    <source>
        <dbReference type="PROSITE" id="PS51194"/>
    </source>
</evidence>
<dbReference type="CDD" id="cd18791">
    <property type="entry name" value="SF2_C_RHA"/>
    <property type="match status" value="1"/>
</dbReference>
<evidence type="ECO:0000313" key="9">
    <source>
        <dbReference type="Proteomes" id="UP000199614"/>
    </source>
</evidence>
<dbReference type="EMBL" id="FOUY01000028">
    <property type="protein sequence ID" value="SFO04399.1"/>
    <property type="molecule type" value="Genomic_DNA"/>
</dbReference>
<dbReference type="InterPro" id="IPR001650">
    <property type="entry name" value="Helicase_C-like"/>
</dbReference>
<dbReference type="AlphaFoldDB" id="A0A1I5DYW3"/>
<dbReference type="SMART" id="SM00490">
    <property type="entry name" value="HELICc"/>
    <property type="match status" value="1"/>
</dbReference>
<feature type="compositionally biased region" description="Basic and acidic residues" evidence="5">
    <location>
        <begin position="924"/>
        <end position="934"/>
    </location>
</feature>
<keyword evidence="9" id="KW-1185">Reference proteome</keyword>
<dbReference type="InterPro" id="IPR027417">
    <property type="entry name" value="P-loop_NTPase"/>
</dbReference>
<dbReference type="InterPro" id="IPR002464">
    <property type="entry name" value="DNA/RNA_helicase_DEAH_CS"/>
</dbReference>
<feature type="domain" description="Helicase C-terminal" evidence="7">
    <location>
        <begin position="267"/>
        <end position="427"/>
    </location>
</feature>
<proteinExistence type="predicted"/>
<evidence type="ECO:0000256" key="3">
    <source>
        <dbReference type="ARBA" id="ARBA00022806"/>
    </source>
</evidence>
<dbReference type="SUPFAM" id="SSF52540">
    <property type="entry name" value="P-loop containing nucleoside triphosphate hydrolases"/>
    <property type="match status" value="1"/>
</dbReference>
<name>A0A1I5DYW3_PSUAM</name>
<dbReference type="InterPro" id="IPR013689">
    <property type="entry name" value="RNA_helicase_ATP-dep_HrpB_C"/>
</dbReference>
<dbReference type="SMART" id="SM00847">
    <property type="entry name" value="HA2"/>
    <property type="match status" value="1"/>
</dbReference>
<dbReference type="Pfam" id="PF00270">
    <property type="entry name" value="DEAD"/>
    <property type="match status" value="1"/>
</dbReference>
<dbReference type="SMART" id="SM00487">
    <property type="entry name" value="DEXDc"/>
    <property type="match status" value="1"/>
</dbReference>
<dbReference type="GO" id="GO:0003676">
    <property type="term" value="F:nucleic acid binding"/>
    <property type="evidence" value="ECO:0007669"/>
    <property type="project" value="InterPro"/>
</dbReference>
<evidence type="ECO:0000256" key="4">
    <source>
        <dbReference type="ARBA" id="ARBA00022840"/>
    </source>
</evidence>
<sequence>MGSPLPDRPVGAVSDSAVSEGAVSEDAVPEGAVPDDAVAEGAVPDDAATAGPVPDRAVADAAMADLPVAAVLDDLRRALGEHGSAVLVAPPGTGKTTLVPPALAGLWSGAAPAGKVLVAEPRRVAARAAAARMSALLGTAVGGTVGYRVRGDARTGPDTRVEVVTSGLLLRLLATDPELAGVSTVMLDEVHERHLDADLLLTLLLDARDGLRPDLRLLATSATLDAARPAALLGGDSPAPVLEVAARTHDVAITHVPPARGERIETTVVRAVRRAIEHGSVLAFLPGVAEIGRVASALRDVDADVLPLHGRLPASEQDAALREGPRRRVVLATAVAESSLTVPGVRAVVDSGLARIPQTDHRRGLSGLVTRRVSRAVATQRAGRAGREAPGVAYRCWPEGEGLADAPDPEIRTADLTSLALDLAVWGTPDGGGLRWWDAPPPGPLAAGRAVLTALGALDPAGAVTDRGRRIAALGLHPRLARALLDGVAAGGDPREVAGIVAVLDDDTLAGPADDLAVALARLRSGDAPGARRWRAERDRLAGALRRTAPTANGPQGHPRGAGRHEGAPRDTTGGETAGAPGSAAAAGLTPADGSEGHPRGPGRHEGAPRGAAGNRRGDPELVPLVTGFAHPERLARRRDANSGVYLMAGGTAVEVSPGPLRDAEWLAVAVADRRPGQVHGRVRLAVPTDRETAERAGAPLLVTGAEVVWSDGDVRARTVHRLGAVVLTERPDPEPDSAAVRDALVAGLRAEGTGLLRWTAGATSLRERLGFLHRVLGDPWPDVSEQALLDSAADPAGWLAGSLATARRRSDLARVDAGPALRAHVAAHAGAAVGRIDELAPERLPVPSGSRIALDYSGDAPALPVRVQEVFGWTGSPTVADGRVPVVLHLLSPAGRPAAVTADLDSFWDTGYPQVRAELRGRYPKHAWPEDPRTAVPGRGTGRRR</sequence>
<dbReference type="Gene3D" id="1.20.120.1080">
    <property type="match status" value="1"/>
</dbReference>
<keyword evidence="3 8" id="KW-0347">Helicase</keyword>
<evidence type="ECO:0000313" key="8">
    <source>
        <dbReference type="EMBL" id="SFO04399.1"/>
    </source>
</evidence>
<feature type="domain" description="Helicase ATP-binding" evidence="6">
    <location>
        <begin position="76"/>
        <end position="242"/>
    </location>
</feature>
<feature type="compositionally biased region" description="Low complexity" evidence="5">
    <location>
        <begin position="571"/>
        <end position="594"/>
    </location>
</feature>
<dbReference type="InterPro" id="IPR011545">
    <property type="entry name" value="DEAD/DEAH_box_helicase_dom"/>
</dbReference>
<dbReference type="Gene3D" id="3.40.50.300">
    <property type="entry name" value="P-loop containing nucleotide triphosphate hydrolases"/>
    <property type="match status" value="2"/>
</dbReference>
<reference evidence="8 9" key="1">
    <citation type="submission" date="2016-10" db="EMBL/GenBank/DDBJ databases">
        <authorList>
            <person name="de Groot N.N."/>
        </authorList>
    </citation>
    <scope>NUCLEOTIDE SEQUENCE [LARGE SCALE GENOMIC DNA]</scope>
    <source>
        <strain evidence="8 9">CGMCC 4.1877</strain>
    </source>
</reference>
<evidence type="ECO:0000256" key="5">
    <source>
        <dbReference type="SAM" id="MobiDB-lite"/>
    </source>
</evidence>
<protein>
    <submittedName>
        <fullName evidence="8">ATP-dependent helicase HrpB</fullName>
    </submittedName>
</protein>
<dbReference type="PANTHER" id="PTHR43519">
    <property type="entry name" value="ATP-DEPENDENT RNA HELICASE HRPB"/>
    <property type="match status" value="1"/>
</dbReference>
<feature type="region of interest" description="Disordered" evidence="5">
    <location>
        <begin position="1"/>
        <end position="53"/>
    </location>
</feature>
<organism evidence="8 9">
    <name type="scientific">Pseudonocardia ammonioxydans</name>
    <dbReference type="NCBI Taxonomy" id="260086"/>
    <lineage>
        <taxon>Bacteria</taxon>
        <taxon>Bacillati</taxon>
        <taxon>Actinomycetota</taxon>
        <taxon>Actinomycetes</taxon>
        <taxon>Pseudonocardiales</taxon>
        <taxon>Pseudonocardiaceae</taxon>
        <taxon>Pseudonocardia</taxon>
    </lineage>
</organism>
<keyword evidence="4" id="KW-0067">ATP-binding</keyword>
<evidence type="ECO:0000259" key="6">
    <source>
        <dbReference type="PROSITE" id="PS51192"/>
    </source>
</evidence>
<dbReference type="Pfam" id="PF00271">
    <property type="entry name" value="Helicase_C"/>
    <property type="match status" value="1"/>
</dbReference>
<keyword evidence="1" id="KW-0547">Nucleotide-binding</keyword>
<dbReference type="STRING" id="260086.SAMN05216207_102824"/>
<feature type="compositionally biased region" description="Basic and acidic residues" evidence="5">
    <location>
        <begin position="595"/>
        <end position="608"/>
    </location>
</feature>
<dbReference type="GO" id="GO:0016787">
    <property type="term" value="F:hydrolase activity"/>
    <property type="evidence" value="ECO:0007669"/>
    <property type="project" value="UniProtKB-KW"/>
</dbReference>
<evidence type="ECO:0000256" key="2">
    <source>
        <dbReference type="ARBA" id="ARBA00022801"/>
    </source>
</evidence>
<dbReference type="PROSITE" id="PS51192">
    <property type="entry name" value="HELICASE_ATP_BIND_1"/>
    <property type="match status" value="1"/>
</dbReference>
<dbReference type="InterPro" id="IPR007502">
    <property type="entry name" value="Helicase-assoc_dom"/>
</dbReference>
<evidence type="ECO:0000256" key="1">
    <source>
        <dbReference type="ARBA" id="ARBA00022741"/>
    </source>
</evidence>
<feature type="region of interest" description="Disordered" evidence="5">
    <location>
        <begin position="545"/>
        <end position="623"/>
    </location>
</feature>
<dbReference type="PROSITE" id="PS51194">
    <property type="entry name" value="HELICASE_CTER"/>
    <property type="match status" value="1"/>
</dbReference>
<keyword evidence="2" id="KW-0378">Hydrolase</keyword>
<dbReference type="PANTHER" id="PTHR43519:SF1">
    <property type="entry name" value="ATP-DEPENDENT RNA HELICASE HRPB"/>
    <property type="match status" value="1"/>
</dbReference>
<dbReference type="GO" id="GO:0005524">
    <property type="term" value="F:ATP binding"/>
    <property type="evidence" value="ECO:0007669"/>
    <property type="project" value="UniProtKB-KW"/>
</dbReference>